<reference evidence="2" key="1">
    <citation type="journal article" date="2023" name="Arch. Microbiol.">
        <title>Desulfoferula mesophilus gen. nov. sp. nov., a mesophilic sulfate-reducing bacterium isolated from a brackish lake sediment.</title>
        <authorList>
            <person name="Watanabe T."/>
            <person name="Yabe T."/>
            <person name="Tsuji J.M."/>
            <person name="Fukui M."/>
        </authorList>
    </citation>
    <scope>NUCLEOTIDE SEQUENCE [LARGE SCALE GENOMIC DNA]</scope>
    <source>
        <strain evidence="2">12FAK</strain>
    </source>
</reference>
<proteinExistence type="predicted"/>
<name>A0AAU9ENE9_9BACT</name>
<dbReference type="InterPro" id="IPR039498">
    <property type="entry name" value="NTP_transf_5"/>
</dbReference>
<dbReference type="Proteomes" id="UP001366166">
    <property type="component" value="Chromosome"/>
</dbReference>
<dbReference type="KEGG" id="dmp:FAK_05460"/>
<evidence type="ECO:0000313" key="1">
    <source>
        <dbReference type="EMBL" id="BEQ13480.1"/>
    </source>
</evidence>
<protein>
    <recommendedName>
        <fullName evidence="3">Nucleotidyltransferase-like protein</fullName>
    </recommendedName>
</protein>
<dbReference type="AlphaFoldDB" id="A0AAU9ENE9"/>
<evidence type="ECO:0000313" key="2">
    <source>
        <dbReference type="Proteomes" id="UP001366166"/>
    </source>
</evidence>
<sequence>MHGRGASPAARLGLSPTQALLLQASLLTGDPALRAWQGWREAADIEVLEPGAYALMPSLYQNLTRLGVDDPLVSILKGVYKRTWLVNQMACKRLGQIVQAFAAKGVTALPLGGLAALLTAYQDPGLRPLNRMVLAVRPSQLRAAAQAAQELGWQPLNQIPANLRYGGSLQFKMRQDPGLELRWRLLPHVFQEEPCRPLWQDALPLDFQGMRLTVMQHGDALFLALADGGWRRDGEPLAWLADAFHMLRQGSIDWERVLARARALHSANALRPPLEGLCDLLAAPVPGALSRRLAALSSRPLDKIYYQAYGAPAAAHGDERGFREVFLGKVRLHQNRPLWFVLLTALRQYARNLWAGAKRGR</sequence>
<dbReference type="RefSeq" id="WP_338605190.1">
    <property type="nucleotide sequence ID" value="NZ_AP028679.1"/>
</dbReference>
<keyword evidence="2" id="KW-1185">Reference proteome</keyword>
<dbReference type="Pfam" id="PF14907">
    <property type="entry name" value="NTP_transf_5"/>
    <property type="match status" value="1"/>
</dbReference>
<organism evidence="1 2">
    <name type="scientific">Desulfoferula mesophila</name>
    <dbReference type="NCBI Taxonomy" id="3058419"/>
    <lineage>
        <taxon>Bacteria</taxon>
        <taxon>Pseudomonadati</taxon>
        <taxon>Thermodesulfobacteriota</taxon>
        <taxon>Desulfarculia</taxon>
        <taxon>Desulfarculales</taxon>
        <taxon>Desulfarculaceae</taxon>
        <taxon>Desulfoferula</taxon>
    </lineage>
</organism>
<accession>A0AAU9ENE9</accession>
<dbReference type="EMBL" id="AP028679">
    <property type="protein sequence ID" value="BEQ13480.1"/>
    <property type="molecule type" value="Genomic_DNA"/>
</dbReference>
<gene>
    <name evidence="1" type="ORF">FAK_05460</name>
</gene>
<evidence type="ECO:0008006" key="3">
    <source>
        <dbReference type="Google" id="ProtNLM"/>
    </source>
</evidence>